<feature type="transmembrane region" description="Helical" evidence="1">
    <location>
        <begin position="29"/>
        <end position="45"/>
    </location>
</feature>
<keyword evidence="1" id="KW-0812">Transmembrane</keyword>
<name>A0A7W9KLK9_9PSEU</name>
<organism evidence="2 3">
    <name type="scientific">Kutzneria kofuensis</name>
    <dbReference type="NCBI Taxonomy" id="103725"/>
    <lineage>
        <taxon>Bacteria</taxon>
        <taxon>Bacillati</taxon>
        <taxon>Actinomycetota</taxon>
        <taxon>Actinomycetes</taxon>
        <taxon>Pseudonocardiales</taxon>
        <taxon>Pseudonocardiaceae</taxon>
        <taxon>Kutzneria</taxon>
    </lineage>
</organism>
<reference evidence="2 3" key="1">
    <citation type="submission" date="2020-08" db="EMBL/GenBank/DDBJ databases">
        <title>Sequencing the genomes of 1000 actinobacteria strains.</title>
        <authorList>
            <person name="Klenk H.-P."/>
        </authorList>
    </citation>
    <scope>NUCLEOTIDE SEQUENCE [LARGE SCALE GENOMIC DNA]</scope>
    <source>
        <strain evidence="2 3">DSM 43851</strain>
    </source>
</reference>
<dbReference type="EMBL" id="JACHIR010000001">
    <property type="protein sequence ID" value="MBB5894528.1"/>
    <property type="molecule type" value="Genomic_DNA"/>
</dbReference>
<gene>
    <name evidence="2" type="ORF">BJ998_005724</name>
</gene>
<keyword evidence="1" id="KW-1133">Transmembrane helix</keyword>
<dbReference type="Proteomes" id="UP000585638">
    <property type="component" value="Unassembled WGS sequence"/>
</dbReference>
<evidence type="ECO:0000313" key="2">
    <source>
        <dbReference type="EMBL" id="MBB5894528.1"/>
    </source>
</evidence>
<feature type="transmembrane region" description="Helical" evidence="1">
    <location>
        <begin position="106"/>
        <end position="125"/>
    </location>
</feature>
<feature type="transmembrane region" description="Helical" evidence="1">
    <location>
        <begin position="76"/>
        <end position="94"/>
    </location>
</feature>
<comment type="caution">
    <text evidence="2">The sequence shown here is derived from an EMBL/GenBank/DDBJ whole genome shotgun (WGS) entry which is preliminary data.</text>
</comment>
<evidence type="ECO:0000256" key="1">
    <source>
        <dbReference type="SAM" id="Phobius"/>
    </source>
</evidence>
<evidence type="ECO:0000313" key="3">
    <source>
        <dbReference type="Proteomes" id="UP000585638"/>
    </source>
</evidence>
<feature type="transmembrane region" description="Helical" evidence="1">
    <location>
        <begin position="52"/>
        <end position="70"/>
    </location>
</feature>
<protein>
    <submittedName>
        <fullName evidence="2">Uncharacterized protein</fullName>
    </submittedName>
</protein>
<dbReference type="AlphaFoldDB" id="A0A7W9KLK9"/>
<keyword evidence="3" id="KW-1185">Reference proteome</keyword>
<proteinExistence type="predicted"/>
<accession>A0A7W9KLK9</accession>
<feature type="transmembrane region" description="Helical" evidence="1">
    <location>
        <begin position="145"/>
        <end position="166"/>
    </location>
</feature>
<sequence>MTARLLGCLLVLGTAVVAALKPVSGMGEAVVLGVLFAVHIAAFLSGRPPVSAMATGFAAGLLWLGLVVILPPVAATIGPAVVLTAVAVAGTLWLTRRPVAALHSAVAAVLSIVAFAWLLLAHGPAGLVPHDRIPVAQTRIEAADHYLWLLLIGAALSAGVIVYAAVDAKRGRVRGPGPVRLVG</sequence>
<dbReference type="RefSeq" id="WP_184866441.1">
    <property type="nucleotide sequence ID" value="NZ_BAAAWY010000005.1"/>
</dbReference>
<keyword evidence="1" id="KW-0472">Membrane</keyword>